<evidence type="ECO:0000256" key="5">
    <source>
        <dbReference type="ARBA" id="ARBA00022519"/>
    </source>
</evidence>
<keyword evidence="3" id="KW-0813">Transport</keyword>
<keyword evidence="4" id="KW-1003">Cell membrane</keyword>
<gene>
    <name evidence="10" type="ORF">CN97_19530</name>
</gene>
<comment type="caution">
    <text evidence="10">The sequence shown here is derived from an EMBL/GenBank/DDBJ whole genome shotgun (WGS) entry which is preliminary data.</text>
</comment>
<keyword evidence="8" id="KW-1278">Translocase</keyword>
<dbReference type="GO" id="GO:0016887">
    <property type="term" value="F:ATP hydrolysis activity"/>
    <property type="evidence" value="ECO:0007669"/>
    <property type="project" value="InterPro"/>
</dbReference>
<evidence type="ECO:0000256" key="7">
    <source>
        <dbReference type="ARBA" id="ARBA00022840"/>
    </source>
</evidence>
<dbReference type="PROSITE" id="PS50893">
    <property type="entry name" value="ABC_TRANSPORTER_2"/>
    <property type="match status" value="1"/>
</dbReference>
<protein>
    <submittedName>
        <fullName evidence="10">ABC transporter ATP-binding protein</fullName>
    </submittedName>
</protein>
<dbReference type="SMART" id="SM00382">
    <property type="entry name" value="AAA"/>
    <property type="match status" value="1"/>
</dbReference>
<keyword evidence="5" id="KW-0997">Cell inner membrane</keyword>
<keyword evidence="9" id="KW-0472">Membrane</keyword>
<evidence type="ECO:0000256" key="3">
    <source>
        <dbReference type="ARBA" id="ARBA00022448"/>
    </source>
</evidence>
<dbReference type="PANTHER" id="PTHR43297">
    <property type="entry name" value="OLIGOPEPTIDE TRANSPORT ATP-BINDING PROTEIN APPD"/>
    <property type="match status" value="1"/>
</dbReference>
<evidence type="ECO:0000313" key="10">
    <source>
        <dbReference type="EMBL" id="KFI27837.1"/>
    </source>
</evidence>
<dbReference type="PANTHER" id="PTHR43297:SF14">
    <property type="entry name" value="ATPASE AAA-TYPE CORE DOMAIN-CONTAINING PROTEIN"/>
    <property type="match status" value="1"/>
</dbReference>
<dbReference type="eggNOG" id="COG0444">
    <property type="taxonomic scope" value="Bacteria"/>
</dbReference>
<dbReference type="InterPro" id="IPR027417">
    <property type="entry name" value="P-loop_NTPase"/>
</dbReference>
<evidence type="ECO:0000256" key="1">
    <source>
        <dbReference type="ARBA" id="ARBA00004417"/>
    </source>
</evidence>
<dbReference type="InterPro" id="IPR017871">
    <property type="entry name" value="ABC_transporter-like_CS"/>
</dbReference>
<dbReference type="PROSITE" id="PS00211">
    <property type="entry name" value="ABC_TRANSPORTER_1"/>
    <property type="match status" value="1"/>
</dbReference>
<comment type="similarity">
    <text evidence="2">Belongs to the ABC transporter superfamily.</text>
</comment>
<evidence type="ECO:0000256" key="9">
    <source>
        <dbReference type="ARBA" id="ARBA00023136"/>
    </source>
</evidence>
<evidence type="ECO:0000313" key="11">
    <source>
        <dbReference type="Proteomes" id="UP000028826"/>
    </source>
</evidence>
<comment type="subcellular location">
    <subcellularLocation>
        <location evidence="1">Cell inner membrane</location>
        <topology evidence="1">Peripheral membrane protein</topology>
    </subcellularLocation>
</comment>
<dbReference type="AlphaFoldDB" id="A0A086Y0N7"/>
<evidence type="ECO:0000256" key="6">
    <source>
        <dbReference type="ARBA" id="ARBA00022741"/>
    </source>
</evidence>
<dbReference type="InterPro" id="IPR003439">
    <property type="entry name" value="ABC_transporter-like_ATP-bd"/>
</dbReference>
<dbReference type="OrthoDB" id="9815712at2"/>
<evidence type="ECO:0000256" key="4">
    <source>
        <dbReference type="ARBA" id="ARBA00022475"/>
    </source>
</evidence>
<keyword evidence="7 10" id="KW-0067">ATP-binding</keyword>
<sequence length="256" mass="26749">MSVLASLQGLSVAYDGMPVLHGVDLDLRTGERLALIGESGSGKSTLALALAGLLPVSARVTGQIRWTSGPVRPGRDYGFVFQQPAASFDPVLSIGNQMVEVLRHHLKLSPEAARLQAAALLARVGIPEPSAALRRFPHQFSGGQLQRIAIATAIAADPHVLIADEATSALDTIVQARIVALLRSLTAPDSGMTLLFITHDIALAAGLADRIAVLEAGRLIQVGPAAEVMAAPLPYTARLLAAHLGLDSPRLVSARP</sequence>
<reference evidence="10 11" key="1">
    <citation type="submission" date="2014-03" db="EMBL/GenBank/DDBJ databases">
        <title>Genome of Haematobacter massiliensis CCUG 47968.</title>
        <authorList>
            <person name="Wang D."/>
            <person name="Wang G."/>
        </authorList>
    </citation>
    <scope>NUCLEOTIDE SEQUENCE [LARGE SCALE GENOMIC DNA]</scope>
    <source>
        <strain evidence="10 11">CCUG 47968</strain>
    </source>
</reference>
<keyword evidence="6" id="KW-0547">Nucleotide-binding</keyword>
<dbReference type="InterPro" id="IPR050388">
    <property type="entry name" value="ABC_Ni/Peptide_Import"/>
</dbReference>
<dbReference type="Proteomes" id="UP000028826">
    <property type="component" value="Unassembled WGS sequence"/>
</dbReference>
<dbReference type="InterPro" id="IPR003593">
    <property type="entry name" value="AAA+_ATPase"/>
</dbReference>
<dbReference type="GO" id="GO:0005524">
    <property type="term" value="F:ATP binding"/>
    <property type="evidence" value="ECO:0007669"/>
    <property type="project" value="UniProtKB-KW"/>
</dbReference>
<keyword evidence="11" id="KW-1185">Reference proteome</keyword>
<accession>A0A086Y0N7</accession>
<dbReference type="Pfam" id="PF00005">
    <property type="entry name" value="ABC_tran"/>
    <property type="match status" value="1"/>
</dbReference>
<dbReference type="GO" id="GO:0005886">
    <property type="term" value="C:plasma membrane"/>
    <property type="evidence" value="ECO:0007669"/>
    <property type="project" value="UniProtKB-SubCell"/>
</dbReference>
<evidence type="ECO:0000256" key="8">
    <source>
        <dbReference type="ARBA" id="ARBA00022967"/>
    </source>
</evidence>
<dbReference type="SUPFAM" id="SSF52540">
    <property type="entry name" value="P-loop containing nucleoside triphosphate hydrolases"/>
    <property type="match status" value="1"/>
</dbReference>
<organism evidence="10 11">
    <name type="scientific">Haematobacter massiliensis</name>
    <dbReference type="NCBI Taxonomy" id="195105"/>
    <lineage>
        <taxon>Bacteria</taxon>
        <taxon>Pseudomonadati</taxon>
        <taxon>Pseudomonadota</taxon>
        <taxon>Alphaproteobacteria</taxon>
        <taxon>Rhodobacterales</taxon>
        <taxon>Paracoccaceae</taxon>
        <taxon>Haematobacter</taxon>
    </lineage>
</organism>
<evidence type="ECO:0000256" key="2">
    <source>
        <dbReference type="ARBA" id="ARBA00005417"/>
    </source>
</evidence>
<name>A0A086Y0N7_9RHOB</name>
<dbReference type="Gene3D" id="3.40.50.300">
    <property type="entry name" value="P-loop containing nucleotide triphosphate hydrolases"/>
    <property type="match status" value="1"/>
</dbReference>
<proteinExistence type="inferred from homology"/>
<dbReference type="STRING" id="195105.CN97_19530"/>
<dbReference type="EMBL" id="JGYG01000009">
    <property type="protein sequence ID" value="KFI27837.1"/>
    <property type="molecule type" value="Genomic_DNA"/>
</dbReference>